<dbReference type="RefSeq" id="WP_274959669.1">
    <property type="nucleotide sequence ID" value="NZ_DYWQ01000154.1"/>
</dbReference>
<dbReference type="EMBL" id="DYWQ01000154">
    <property type="protein sequence ID" value="HJF46092.1"/>
    <property type="molecule type" value="Genomic_DNA"/>
</dbReference>
<feature type="region of interest" description="Disordered" evidence="1">
    <location>
        <begin position="176"/>
        <end position="253"/>
    </location>
</feature>
<keyword evidence="2" id="KW-0812">Transmembrane</keyword>
<dbReference type="AlphaFoldDB" id="A0A921GGV6"/>
<keyword evidence="2" id="KW-1133">Transmembrane helix</keyword>
<feature type="compositionally biased region" description="Acidic residues" evidence="1">
    <location>
        <begin position="240"/>
        <end position="253"/>
    </location>
</feature>
<evidence type="ECO:0000313" key="4">
    <source>
        <dbReference type="Proteomes" id="UP000697330"/>
    </source>
</evidence>
<feature type="transmembrane region" description="Helical" evidence="2">
    <location>
        <begin position="144"/>
        <end position="165"/>
    </location>
</feature>
<dbReference type="Gene3D" id="1.10.8.10">
    <property type="entry name" value="DNA helicase RuvA subunit, C-terminal domain"/>
    <property type="match status" value="1"/>
</dbReference>
<feature type="compositionally biased region" description="Low complexity" evidence="1">
    <location>
        <begin position="177"/>
        <end position="187"/>
    </location>
</feature>
<organism evidence="3 4">
    <name type="scientific">Thermophilibacter provencensis</name>
    <dbReference type="NCBI Taxonomy" id="1852386"/>
    <lineage>
        <taxon>Bacteria</taxon>
        <taxon>Bacillati</taxon>
        <taxon>Actinomycetota</taxon>
        <taxon>Coriobacteriia</taxon>
        <taxon>Coriobacteriales</taxon>
        <taxon>Atopobiaceae</taxon>
        <taxon>Thermophilibacter</taxon>
    </lineage>
</organism>
<evidence type="ECO:0000313" key="3">
    <source>
        <dbReference type="EMBL" id="HJF46092.1"/>
    </source>
</evidence>
<feature type="transmembrane region" description="Helical" evidence="2">
    <location>
        <begin position="118"/>
        <end position="138"/>
    </location>
</feature>
<gene>
    <name evidence="3" type="ORF">K8U72_09990</name>
</gene>
<protein>
    <submittedName>
        <fullName evidence="3">Uncharacterized protein</fullName>
    </submittedName>
</protein>
<comment type="caution">
    <text evidence="3">The sequence shown here is derived from an EMBL/GenBank/DDBJ whole genome shotgun (WGS) entry which is preliminary data.</text>
</comment>
<evidence type="ECO:0000256" key="1">
    <source>
        <dbReference type="SAM" id="MobiDB-lite"/>
    </source>
</evidence>
<keyword evidence="2" id="KW-0472">Membrane</keyword>
<feature type="compositionally biased region" description="Pro residues" evidence="1">
    <location>
        <begin position="188"/>
        <end position="204"/>
    </location>
</feature>
<reference evidence="3" key="2">
    <citation type="submission" date="2021-09" db="EMBL/GenBank/DDBJ databases">
        <authorList>
            <person name="Gilroy R."/>
        </authorList>
    </citation>
    <scope>NUCLEOTIDE SEQUENCE</scope>
    <source>
        <strain evidence="3">CHK124-7917</strain>
    </source>
</reference>
<proteinExistence type="predicted"/>
<dbReference type="SUPFAM" id="SSF46934">
    <property type="entry name" value="UBA-like"/>
    <property type="match status" value="1"/>
</dbReference>
<reference evidence="3" key="1">
    <citation type="journal article" date="2021" name="PeerJ">
        <title>Extensive microbial diversity within the chicken gut microbiome revealed by metagenomics and culture.</title>
        <authorList>
            <person name="Gilroy R."/>
            <person name="Ravi A."/>
            <person name="Getino M."/>
            <person name="Pursley I."/>
            <person name="Horton D.L."/>
            <person name="Alikhan N.F."/>
            <person name="Baker D."/>
            <person name="Gharbi K."/>
            <person name="Hall N."/>
            <person name="Watson M."/>
            <person name="Adriaenssens E.M."/>
            <person name="Foster-Nyarko E."/>
            <person name="Jarju S."/>
            <person name="Secka A."/>
            <person name="Antonio M."/>
            <person name="Oren A."/>
            <person name="Chaudhuri R.R."/>
            <person name="La Ragione R."/>
            <person name="Hildebrand F."/>
            <person name="Pallen M.J."/>
        </authorList>
    </citation>
    <scope>NUCLEOTIDE SEQUENCE</scope>
    <source>
        <strain evidence="3">CHK124-7917</strain>
    </source>
</reference>
<sequence length="253" mass="26933">MERIELVELVREKADVGYTDAKEALDACGDDLLDALVWLEAQGRSQTRTAHVTTAAPSEGISGEMYAAQAGYARSSQSGLRVLTRWLGSVRDAIVRAIRRGMDTKVVSRRGGDRPLTLPLLGTVLGTAAWLMLVPQALQGYYHVWGNLTPLILAFPVAWFFYLVFACRIERPDAESSPVSRAVSAPAPAVPPRPMTTPAPPAAPATPAAPAADGPSEEGASCAADEPEVDMEEAERADPDDVAGPADEDSDHD</sequence>
<evidence type="ECO:0000256" key="2">
    <source>
        <dbReference type="SAM" id="Phobius"/>
    </source>
</evidence>
<dbReference type="Proteomes" id="UP000697330">
    <property type="component" value="Unassembled WGS sequence"/>
</dbReference>
<name>A0A921GGV6_9ACTN</name>
<dbReference type="CDD" id="cd14360">
    <property type="entry name" value="UBA_NAC_like_bac"/>
    <property type="match status" value="1"/>
</dbReference>
<accession>A0A921GGV6</accession>
<dbReference type="InterPro" id="IPR009060">
    <property type="entry name" value="UBA-like_sf"/>
</dbReference>